<protein>
    <recommendedName>
        <fullName evidence="6">LIM zinc-binding domain-containing protein</fullName>
    </recommendedName>
</protein>
<feature type="compositionally biased region" description="Polar residues" evidence="5">
    <location>
        <begin position="381"/>
        <end position="392"/>
    </location>
</feature>
<feature type="compositionally biased region" description="Basic and acidic residues" evidence="5">
    <location>
        <begin position="283"/>
        <end position="301"/>
    </location>
</feature>
<dbReference type="WBParaSite" id="TREG1_51110.1">
    <property type="protein sequence ID" value="TREG1_51110.1"/>
    <property type="gene ID" value="TREG1_51110"/>
</dbReference>
<evidence type="ECO:0000256" key="2">
    <source>
        <dbReference type="ARBA" id="ARBA00022833"/>
    </source>
</evidence>
<accession>A0AA85JYU6</accession>
<keyword evidence="7" id="KW-1185">Reference proteome</keyword>
<evidence type="ECO:0000256" key="1">
    <source>
        <dbReference type="ARBA" id="ARBA00022723"/>
    </source>
</evidence>
<feature type="region of interest" description="Disordered" evidence="5">
    <location>
        <begin position="375"/>
        <end position="405"/>
    </location>
</feature>
<dbReference type="PROSITE" id="PS50023">
    <property type="entry name" value="LIM_DOMAIN_2"/>
    <property type="match status" value="1"/>
</dbReference>
<feature type="region of interest" description="Disordered" evidence="5">
    <location>
        <begin position="32"/>
        <end position="69"/>
    </location>
</feature>
<dbReference type="Proteomes" id="UP000050795">
    <property type="component" value="Unassembled WGS sequence"/>
</dbReference>
<reference evidence="8" key="2">
    <citation type="submission" date="2023-11" db="UniProtKB">
        <authorList>
            <consortium name="WormBaseParasite"/>
        </authorList>
    </citation>
    <scope>IDENTIFICATION</scope>
</reference>
<organism evidence="7 8">
    <name type="scientific">Trichobilharzia regenti</name>
    <name type="common">Nasal bird schistosome</name>
    <dbReference type="NCBI Taxonomy" id="157069"/>
    <lineage>
        <taxon>Eukaryota</taxon>
        <taxon>Metazoa</taxon>
        <taxon>Spiralia</taxon>
        <taxon>Lophotrochozoa</taxon>
        <taxon>Platyhelminthes</taxon>
        <taxon>Trematoda</taxon>
        <taxon>Digenea</taxon>
        <taxon>Strigeidida</taxon>
        <taxon>Schistosomatoidea</taxon>
        <taxon>Schistosomatidae</taxon>
        <taxon>Trichobilharzia</taxon>
    </lineage>
</organism>
<reference evidence="7" key="1">
    <citation type="submission" date="2022-06" db="EMBL/GenBank/DDBJ databases">
        <authorList>
            <person name="Berger JAMES D."/>
            <person name="Berger JAMES D."/>
        </authorList>
    </citation>
    <scope>NUCLEOTIDE SEQUENCE [LARGE SCALE GENOMIC DNA]</scope>
</reference>
<feature type="compositionally biased region" description="Basic and acidic residues" evidence="5">
    <location>
        <begin position="320"/>
        <end position="340"/>
    </location>
</feature>
<proteinExistence type="predicted"/>
<dbReference type="SMART" id="SM00132">
    <property type="entry name" value="LIM"/>
    <property type="match status" value="1"/>
</dbReference>
<keyword evidence="2 4" id="KW-0862">Zinc</keyword>
<dbReference type="Gene3D" id="2.10.110.10">
    <property type="entry name" value="Cysteine Rich Protein"/>
    <property type="match status" value="1"/>
</dbReference>
<name>A0AA85JYU6_TRIRE</name>
<sequence>MNPMCISLNDYDPYHSEYVDIKNLPIPYTGRRQYNKPNGNRQSNNPQRIKHRTSSNSALQRRRFSSVENNKQSFNGAHQVIRRNQSGWYQTDYITRNQSLEPRLPTYEPLLTYSESDIRTRKRRRNRKNRHASRHLYLRHNDERFPLPQFLATPLGLMRQLPFSRLHHDSFRRMFPTMMTKTMRDRKERIQAAKELPFSKYSDNQLQDLLLISQPSNETTIKDPSTVSPPKWDQMKKKHITHHKEDLQKGDNNIGDRVEMNLDEITEPNSIDFSEFPNEEQETEKSIHATEKDDSNQSDKYNHKKIVTPVSEEFLTISETEDKQQSNHTNEDELNRSEDKNEIENILPFIDTDQAVKHNLEKIPLAVDDEITTHSEDLQSHPPNHQDVNSSEYGDHTTSESWKTNPYSELQSKNYLDKRKLSKLHKPSPVLEQRDIISDYYPEPETEVTVPPPQVTASLFESASVGQMTGPLTCRTCRQPAYPAERFETDGVVFHTACFKCHNCACMLQRGTWNQRGSNYYCNPCHRRIALQTLRH</sequence>
<dbReference type="AlphaFoldDB" id="A0AA85JYU6"/>
<dbReference type="InterPro" id="IPR001781">
    <property type="entry name" value="Znf_LIM"/>
</dbReference>
<feature type="domain" description="LIM zinc-binding" evidence="6">
    <location>
        <begin position="472"/>
        <end position="532"/>
    </location>
</feature>
<dbReference type="Pfam" id="PF00412">
    <property type="entry name" value="LIM"/>
    <property type="match status" value="1"/>
</dbReference>
<evidence type="ECO:0000256" key="4">
    <source>
        <dbReference type="PROSITE-ProRule" id="PRU00125"/>
    </source>
</evidence>
<evidence type="ECO:0000256" key="3">
    <source>
        <dbReference type="ARBA" id="ARBA00023038"/>
    </source>
</evidence>
<dbReference type="GO" id="GO:0046872">
    <property type="term" value="F:metal ion binding"/>
    <property type="evidence" value="ECO:0007669"/>
    <property type="project" value="UniProtKB-KW"/>
</dbReference>
<keyword evidence="3 4" id="KW-0440">LIM domain</keyword>
<keyword evidence="1 4" id="KW-0479">Metal-binding</keyword>
<feature type="region of interest" description="Disordered" evidence="5">
    <location>
        <begin position="267"/>
        <end position="340"/>
    </location>
</feature>
<evidence type="ECO:0000259" key="6">
    <source>
        <dbReference type="PROSITE" id="PS50023"/>
    </source>
</evidence>
<evidence type="ECO:0000313" key="7">
    <source>
        <dbReference type="Proteomes" id="UP000050795"/>
    </source>
</evidence>
<evidence type="ECO:0000256" key="5">
    <source>
        <dbReference type="SAM" id="MobiDB-lite"/>
    </source>
</evidence>
<evidence type="ECO:0000313" key="8">
    <source>
        <dbReference type="WBParaSite" id="TREG1_51110.1"/>
    </source>
</evidence>
<feature type="compositionally biased region" description="Polar residues" evidence="5">
    <location>
        <begin position="35"/>
        <end position="47"/>
    </location>
</feature>
<dbReference type="PROSITE" id="PS00478">
    <property type="entry name" value="LIM_DOMAIN_1"/>
    <property type="match status" value="1"/>
</dbReference>